<gene>
    <name evidence="9" type="ORF">J8H85_09385</name>
</gene>
<protein>
    <recommendedName>
        <fullName evidence="6">DNA 3'-5' helicase II</fullName>
    </recommendedName>
</protein>
<dbReference type="InterPro" id="IPR027417">
    <property type="entry name" value="P-loop_NTPase"/>
</dbReference>
<organism evidence="9 10">
    <name type="scientific">Mariniflexile gromovii</name>
    <dbReference type="NCBI Taxonomy" id="362523"/>
    <lineage>
        <taxon>Bacteria</taxon>
        <taxon>Pseudomonadati</taxon>
        <taxon>Bacteroidota</taxon>
        <taxon>Flavobacteriia</taxon>
        <taxon>Flavobacteriales</taxon>
        <taxon>Flavobacteriaceae</taxon>
        <taxon>Mariniflexile</taxon>
    </lineage>
</organism>
<evidence type="ECO:0000256" key="2">
    <source>
        <dbReference type="ARBA" id="ARBA00022801"/>
    </source>
</evidence>
<keyword evidence="5" id="KW-0238">DNA-binding</keyword>
<dbReference type="Gene3D" id="1.10.10.160">
    <property type="match status" value="1"/>
</dbReference>
<dbReference type="InterPro" id="IPR013986">
    <property type="entry name" value="DExx_box_DNA_helicase_dom_sf"/>
</dbReference>
<dbReference type="GO" id="GO:0004386">
    <property type="term" value="F:helicase activity"/>
    <property type="evidence" value="ECO:0007669"/>
    <property type="project" value="UniProtKB-KW"/>
</dbReference>
<feature type="domain" description="UvrD-like helicase ATP-binding" evidence="8">
    <location>
        <begin position="16"/>
        <end position="322"/>
    </location>
</feature>
<evidence type="ECO:0000256" key="4">
    <source>
        <dbReference type="ARBA" id="ARBA00022840"/>
    </source>
</evidence>
<dbReference type="PANTHER" id="PTHR11070">
    <property type="entry name" value="UVRD / RECB / PCRA DNA HELICASE FAMILY MEMBER"/>
    <property type="match status" value="1"/>
</dbReference>
<dbReference type="EMBL" id="JAGJCB010000007">
    <property type="protein sequence ID" value="MBP0904041.1"/>
    <property type="molecule type" value="Genomic_DNA"/>
</dbReference>
<comment type="caution">
    <text evidence="9">The sequence shown here is derived from an EMBL/GenBank/DDBJ whole genome shotgun (WGS) entry which is preliminary data.</text>
</comment>
<keyword evidence="4 7" id="KW-0067">ATP-binding</keyword>
<evidence type="ECO:0000256" key="6">
    <source>
        <dbReference type="ARBA" id="ARBA00034923"/>
    </source>
</evidence>
<dbReference type="InterPro" id="IPR014016">
    <property type="entry name" value="UvrD-like_ATP-bd"/>
</dbReference>
<sequence>MEIEKHIEQAEKIFINGNFDSKRKKFIKNLKTCDLLAVPGSGKTTTLIAKLYCISQNMPFEDGSGILVLAHTNHAIDEIEKKLKKHCPQLFEYPNFVGTIQSFVNRFLAIPHFTQKNKFKFKVIDDFEYKKRFDFFLKHAKDSISYFSKRDTNIFYKSRFNLDVEGNLIICNEFDNEEIKFNIPQKWINQNTEIEKITKVLDFIKDCKTKLFKEGLLHYDDCYFYSKQYLLSNKDTKKIIQKRFKYVFIDEMQDLEEYQIKIIDDIFFEEDSETIIQRIGDKNQSIYGSGKKVKQTCDWRTRQDKEPLKYKDLNIQNSLRLSPKTAVLVDKFVLERLEKYRVVGKFEESNLYPHLIIINRKTTGEQIKNKFIDLIKKYNLQQCKKNIDNGFKIVSWITEKEDENKEVYLKKLFSEYSKESKSRKEDFDCFKKYLYHYDKEKLTLESIRKSILNGFTRILDLEGIKDNKGKRYRKSTLMQFIKNQGEAFYNDFKSKLFSWCFDIVIRNKYEEVFNEMKDFISSKVFIGQNWSNEENYVPKTINQSKEFIDSEIFQPIEIVKQSATEKEEINIELASVHAVKGQTHCATMYIESAYQRPLYETNKIIKRKGKKTSNPLLLEEHMCEGTYDKQALKMMYVGFSRPTHLLCFVVLKENVEDCLDSLCHSKGGFWEVEEIRNN</sequence>
<proteinExistence type="predicted"/>
<keyword evidence="2 7" id="KW-0378">Hydrolase</keyword>
<dbReference type="PANTHER" id="PTHR11070:SF2">
    <property type="entry name" value="ATP-DEPENDENT DNA HELICASE SRS2"/>
    <property type="match status" value="1"/>
</dbReference>
<evidence type="ECO:0000313" key="10">
    <source>
        <dbReference type="Proteomes" id="UP000670776"/>
    </source>
</evidence>
<dbReference type="SUPFAM" id="SSF52540">
    <property type="entry name" value="P-loop containing nucleoside triphosphate hydrolases"/>
    <property type="match status" value="1"/>
</dbReference>
<reference evidence="9 10" key="1">
    <citation type="submission" date="2021-04" db="EMBL/GenBank/DDBJ databases">
        <title>Mariniflexile gromovii gen. nov., sp. nov., a gliding bacterium isolated from the sea urchin Strongylocentrotus intermedius.</title>
        <authorList>
            <person name="Ko S."/>
            <person name="Le V."/>
            <person name="Ahn C.-Y."/>
            <person name="Oh H.-M."/>
        </authorList>
    </citation>
    <scope>NUCLEOTIDE SEQUENCE [LARGE SCALE GENOMIC DNA]</scope>
    <source>
        <strain evidence="9 10">KCTC 12570</strain>
    </source>
</reference>
<feature type="binding site" evidence="7">
    <location>
        <begin position="37"/>
        <end position="44"/>
    </location>
    <ligand>
        <name>ATP</name>
        <dbReference type="ChEBI" id="CHEBI:30616"/>
    </ligand>
</feature>
<dbReference type="Pfam" id="PF00580">
    <property type="entry name" value="UvrD-helicase"/>
    <property type="match status" value="1"/>
</dbReference>
<evidence type="ECO:0000256" key="1">
    <source>
        <dbReference type="ARBA" id="ARBA00022741"/>
    </source>
</evidence>
<keyword evidence="3 7" id="KW-0347">Helicase</keyword>
<dbReference type="InterPro" id="IPR000212">
    <property type="entry name" value="DNA_helicase_UvrD/REP"/>
</dbReference>
<keyword evidence="10" id="KW-1185">Reference proteome</keyword>
<keyword evidence="1 7" id="KW-0547">Nucleotide-binding</keyword>
<dbReference type="PROSITE" id="PS51198">
    <property type="entry name" value="UVRD_HELICASE_ATP_BIND"/>
    <property type="match status" value="1"/>
</dbReference>
<evidence type="ECO:0000256" key="5">
    <source>
        <dbReference type="ARBA" id="ARBA00023125"/>
    </source>
</evidence>
<evidence type="ECO:0000259" key="8">
    <source>
        <dbReference type="PROSITE" id="PS51198"/>
    </source>
</evidence>
<name>A0ABS4BU00_9FLAO</name>
<evidence type="ECO:0000313" key="9">
    <source>
        <dbReference type="EMBL" id="MBP0904041.1"/>
    </source>
</evidence>
<dbReference type="Gene3D" id="3.40.50.300">
    <property type="entry name" value="P-loop containing nucleotide triphosphate hydrolases"/>
    <property type="match status" value="1"/>
</dbReference>
<evidence type="ECO:0000256" key="3">
    <source>
        <dbReference type="ARBA" id="ARBA00022806"/>
    </source>
</evidence>
<dbReference type="RefSeq" id="WP_209654932.1">
    <property type="nucleotide sequence ID" value="NZ_JAGJCB010000007.1"/>
</dbReference>
<evidence type="ECO:0000256" key="7">
    <source>
        <dbReference type="PROSITE-ProRule" id="PRU00560"/>
    </source>
</evidence>
<dbReference type="Proteomes" id="UP000670776">
    <property type="component" value="Unassembled WGS sequence"/>
</dbReference>
<accession>A0ABS4BU00</accession>